<gene>
    <name evidence="2" type="ORF">DJ568_12765</name>
</gene>
<dbReference type="EMBL" id="QGDC01000006">
    <property type="protein sequence ID" value="RCH54685.1"/>
    <property type="molecule type" value="Genomic_DNA"/>
</dbReference>
<dbReference type="AlphaFoldDB" id="A0A367GNS5"/>
<reference evidence="2 3" key="1">
    <citation type="submission" date="2018-05" db="EMBL/GenBank/DDBJ databases">
        <title>Mucilaginibacter hurinus sp. nov., isolated from briquette warehouse soil.</title>
        <authorList>
            <person name="Choi L."/>
        </authorList>
    </citation>
    <scope>NUCLEOTIDE SEQUENCE [LARGE SCALE GENOMIC DNA]</scope>
    <source>
        <strain evidence="2 3">ZR32</strain>
    </source>
</reference>
<dbReference type="InterPro" id="IPR001387">
    <property type="entry name" value="Cro/C1-type_HTH"/>
</dbReference>
<dbReference type="Pfam" id="PF01381">
    <property type="entry name" value="HTH_3"/>
    <property type="match status" value="1"/>
</dbReference>
<dbReference type="SUPFAM" id="SSF47413">
    <property type="entry name" value="lambda repressor-like DNA-binding domains"/>
    <property type="match status" value="1"/>
</dbReference>
<dbReference type="Gene3D" id="1.10.260.40">
    <property type="entry name" value="lambda repressor-like DNA-binding domains"/>
    <property type="match status" value="1"/>
</dbReference>
<dbReference type="RefSeq" id="WP_114005668.1">
    <property type="nucleotide sequence ID" value="NZ_QGDC01000006.1"/>
</dbReference>
<dbReference type="GO" id="GO:0003677">
    <property type="term" value="F:DNA binding"/>
    <property type="evidence" value="ECO:0007669"/>
    <property type="project" value="InterPro"/>
</dbReference>
<sequence>MSTESNKTPIEQHVIDFVTALRHKNNLRQEDIAIIIGVSRSYINNIESGIKGV</sequence>
<dbReference type="InterPro" id="IPR010982">
    <property type="entry name" value="Lambda_DNA-bd_dom_sf"/>
</dbReference>
<dbReference type="CDD" id="cd00093">
    <property type="entry name" value="HTH_XRE"/>
    <property type="match status" value="1"/>
</dbReference>
<dbReference type="OrthoDB" id="1098513at2"/>
<evidence type="ECO:0000313" key="2">
    <source>
        <dbReference type="EMBL" id="RCH54685.1"/>
    </source>
</evidence>
<evidence type="ECO:0000259" key="1">
    <source>
        <dbReference type="PROSITE" id="PS50943"/>
    </source>
</evidence>
<keyword evidence="3" id="KW-1185">Reference proteome</keyword>
<organism evidence="2 3">
    <name type="scientific">Mucilaginibacter hurinus</name>
    <dbReference type="NCBI Taxonomy" id="2201324"/>
    <lineage>
        <taxon>Bacteria</taxon>
        <taxon>Pseudomonadati</taxon>
        <taxon>Bacteroidota</taxon>
        <taxon>Sphingobacteriia</taxon>
        <taxon>Sphingobacteriales</taxon>
        <taxon>Sphingobacteriaceae</taxon>
        <taxon>Mucilaginibacter</taxon>
    </lineage>
</organism>
<dbReference type="Proteomes" id="UP000253209">
    <property type="component" value="Unassembled WGS sequence"/>
</dbReference>
<evidence type="ECO:0000313" key="3">
    <source>
        <dbReference type="Proteomes" id="UP000253209"/>
    </source>
</evidence>
<dbReference type="PROSITE" id="PS50943">
    <property type="entry name" value="HTH_CROC1"/>
    <property type="match status" value="1"/>
</dbReference>
<proteinExistence type="predicted"/>
<name>A0A367GNS5_9SPHI</name>
<comment type="caution">
    <text evidence="2">The sequence shown here is derived from an EMBL/GenBank/DDBJ whole genome shotgun (WGS) entry which is preliminary data.</text>
</comment>
<protein>
    <recommendedName>
        <fullName evidence="1">HTH cro/C1-type domain-containing protein</fullName>
    </recommendedName>
</protein>
<feature type="domain" description="HTH cro/C1-type" evidence="1">
    <location>
        <begin position="18"/>
        <end position="49"/>
    </location>
</feature>
<accession>A0A367GNS5</accession>